<accession>A0A9N9PP89</accession>
<dbReference type="AlphaFoldDB" id="A0A9N9PP89"/>
<evidence type="ECO:0000313" key="2">
    <source>
        <dbReference type="Proteomes" id="UP000696280"/>
    </source>
</evidence>
<gene>
    <name evidence="1" type="ORF">HYFRA_00005991</name>
</gene>
<keyword evidence="2" id="KW-1185">Reference proteome</keyword>
<sequence>MNTPLCQPQDKIDKVKNIHITLDVFFEGPVRDTSQLGLVQEIDLMLKSDEVFSVLDTFIWSYEAHVAAVKLYTVIMLCNMAR</sequence>
<proteinExistence type="predicted"/>
<organism evidence="1 2">
    <name type="scientific">Hymenoscyphus fraxineus</name>
    <dbReference type="NCBI Taxonomy" id="746836"/>
    <lineage>
        <taxon>Eukaryota</taxon>
        <taxon>Fungi</taxon>
        <taxon>Dikarya</taxon>
        <taxon>Ascomycota</taxon>
        <taxon>Pezizomycotina</taxon>
        <taxon>Leotiomycetes</taxon>
        <taxon>Helotiales</taxon>
        <taxon>Helotiaceae</taxon>
        <taxon>Hymenoscyphus</taxon>
    </lineage>
</organism>
<dbReference type="EMBL" id="CAJVRL010000056">
    <property type="protein sequence ID" value="CAG8954366.1"/>
    <property type="molecule type" value="Genomic_DNA"/>
</dbReference>
<protein>
    <submittedName>
        <fullName evidence="1">Uncharacterized protein</fullName>
    </submittedName>
</protein>
<evidence type="ECO:0000313" key="1">
    <source>
        <dbReference type="EMBL" id="CAG8954366.1"/>
    </source>
</evidence>
<dbReference type="Proteomes" id="UP000696280">
    <property type="component" value="Unassembled WGS sequence"/>
</dbReference>
<name>A0A9N9PP89_9HELO</name>
<reference evidence="1" key="1">
    <citation type="submission" date="2021-07" db="EMBL/GenBank/DDBJ databases">
        <authorList>
            <person name="Durling M."/>
        </authorList>
    </citation>
    <scope>NUCLEOTIDE SEQUENCE</scope>
</reference>
<comment type="caution">
    <text evidence="1">The sequence shown here is derived from an EMBL/GenBank/DDBJ whole genome shotgun (WGS) entry which is preliminary data.</text>
</comment>